<evidence type="ECO:0000313" key="3">
    <source>
        <dbReference type="Proteomes" id="UP000014244"/>
    </source>
</evidence>
<accession>A0A829H660</accession>
<reference evidence="2 3" key="1">
    <citation type="journal article" date="2013" name="PLoS ONE">
        <title>Lactobacillus paracasei comparative genomics: towards species pan-genome definition and exploitation of diversity.</title>
        <authorList>
            <person name="Smokvina T."/>
            <person name="Wels M."/>
            <person name="Polka J."/>
            <person name="Chervaux C."/>
            <person name="Brisse S."/>
            <person name="Boekhorst J."/>
            <person name="van Hylckama Vlieg J.E."/>
            <person name="Siezen R.J."/>
        </authorList>
    </citation>
    <scope>NUCLEOTIDE SEQUENCE [LARGE SCALE GENOMIC DNA]</scope>
    <source>
        <strain evidence="2 3">Lpp41</strain>
    </source>
</reference>
<sequence length="32" mass="3717">MKQLLDAILLTTIRLIWLMTFKLLVAFTPKLA</sequence>
<organism evidence="2 3">
    <name type="scientific">Lacticaseibacillus paracasei subsp. paracasei Lpp41</name>
    <dbReference type="NCBI Taxonomy" id="1256208"/>
    <lineage>
        <taxon>Bacteria</taxon>
        <taxon>Bacillati</taxon>
        <taxon>Bacillota</taxon>
        <taxon>Bacilli</taxon>
        <taxon>Lactobacillales</taxon>
        <taxon>Lactobacillaceae</taxon>
        <taxon>Lacticaseibacillus</taxon>
    </lineage>
</organism>
<keyword evidence="1" id="KW-0812">Transmembrane</keyword>
<feature type="transmembrane region" description="Helical" evidence="1">
    <location>
        <begin position="7"/>
        <end position="27"/>
    </location>
</feature>
<evidence type="ECO:0000256" key="1">
    <source>
        <dbReference type="SAM" id="Phobius"/>
    </source>
</evidence>
<protein>
    <submittedName>
        <fullName evidence="2">Uncharacterized protein</fullName>
    </submittedName>
</protein>
<proteinExistence type="predicted"/>
<keyword evidence="1" id="KW-0472">Membrane</keyword>
<dbReference type="AlphaFoldDB" id="A0A829H660"/>
<comment type="caution">
    <text evidence="2">The sequence shown here is derived from an EMBL/GenBank/DDBJ whole genome shotgun (WGS) entry which is preliminary data.</text>
</comment>
<gene>
    <name evidence="2" type="ORF">Lpp41_09124</name>
</gene>
<evidence type="ECO:0000313" key="2">
    <source>
        <dbReference type="EMBL" id="EPC72486.1"/>
    </source>
</evidence>
<name>A0A829H660_LACPA</name>
<keyword evidence="1" id="KW-1133">Transmembrane helix</keyword>
<dbReference type="EMBL" id="ANKE01000431">
    <property type="protein sequence ID" value="EPC72486.1"/>
    <property type="molecule type" value="Genomic_DNA"/>
</dbReference>
<dbReference type="Proteomes" id="UP000014244">
    <property type="component" value="Unassembled WGS sequence"/>
</dbReference>
<feature type="non-terminal residue" evidence="2">
    <location>
        <position position="32"/>
    </location>
</feature>